<evidence type="ECO:0008006" key="4">
    <source>
        <dbReference type="Google" id="ProtNLM"/>
    </source>
</evidence>
<comment type="caution">
    <text evidence="2">The sequence shown here is derived from an EMBL/GenBank/DDBJ whole genome shotgun (WGS) entry which is preliminary data.</text>
</comment>
<accession>A0A8S2R1Y4</accession>
<gene>
    <name evidence="1" type="ORF">OVA965_LOCUS30003</name>
    <name evidence="2" type="ORF">TMI583_LOCUS30798</name>
</gene>
<dbReference type="Proteomes" id="UP000677228">
    <property type="component" value="Unassembled WGS sequence"/>
</dbReference>
<reference evidence="2" key="1">
    <citation type="submission" date="2021-02" db="EMBL/GenBank/DDBJ databases">
        <authorList>
            <person name="Nowell W R."/>
        </authorList>
    </citation>
    <scope>NUCLEOTIDE SEQUENCE</scope>
</reference>
<evidence type="ECO:0000313" key="3">
    <source>
        <dbReference type="Proteomes" id="UP000682733"/>
    </source>
</evidence>
<dbReference type="AlphaFoldDB" id="A0A8S2R1Y4"/>
<dbReference type="EMBL" id="CAJOBA010043140">
    <property type="protein sequence ID" value="CAF4144981.1"/>
    <property type="molecule type" value="Genomic_DNA"/>
</dbReference>
<organism evidence="2 3">
    <name type="scientific">Didymodactylos carnosus</name>
    <dbReference type="NCBI Taxonomy" id="1234261"/>
    <lineage>
        <taxon>Eukaryota</taxon>
        <taxon>Metazoa</taxon>
        <taxon>Spiralia</taxon>
        <taxon>Gnathifera</taxon>
        <taxon>Rotifera</taxon>
        <taxon>Eurotatoria</taxon>
        <taxon>Bdelloidea</taxon>
        <taxon>Philodinida</taxon>
        <taxon>Philodinidae</taxon>
        <taxon>Didymodactylos</taxon>
    </lineage>
</organism>
<evidence type="ECO:0000313" key="1">
    <source>
        <dbReference type="EMBL" id="CAF1333573.1"/>
    </source>
</evidence>
<sequence length="223" mass="26428">MEFHASNAEDIISSEISGVYSTCDNIVVHERHHHQLNSVIQNIIFIDTNIVIHHLNNQVLNRLRTDESYIFYVCRTTFNELVNQGRCFNLYDEGINILKTPGLSYDRKRMIYEDYYKNVLENRIPTKNGELYGDYNLYYEQHKSSCHSDNNDFYIYLECALGTKYIYHDSNNNEELNFLFITDDRHLVNVLLETKSRKGRYVLHSFISDLDIDRLNIKHISQL</sequence>
<name>A0A8S2R1Y4_9BILA</name>
<evidence type="ECO:0000313" key="2">
    <source>
        <dbReference type="EMBL" id="CAF4144981.1"/>
    </source>
</evidence>
<protein>
    <recommendedName>
        <fullName evidence="4">PIN domain-containing protein</fullName>
    </recommendedName>
</protein>
<dbReference type="Gene3D" id="3.40.50.1010">
    <property type="entry name" value="5'-nuclease"/>
    <property type="match status" value="1"/>
</dbReference>
<dbReference type="EMBL" id="CAJNOK010021518">
    <property type="protein sequence ID" value="CAF1333573.1"/>
    <property type="molecule type" value="Genomic_DNA"/>
</dbReference>
<dbReference type="Proteomes" id="UP000682733">
    <property type="component" value="Unassembled WGS sequence"/>
</dbReference>
<proteinExistence type="predicted"/>